<evidence type="ECO:0008006" key="4">
    <source>
        <dbReference type="Google" id="ProtNLM"/>
    </source>
</evidence>
<accession>A0A422P3V3</accession>
<dbReference type="EMBL" id="MKKU01000439">
    <property type="protein sequence ID" value="RNF12410.1"/>
    <property type="molecule type" value="Genomic_DNA"/>
</dbReference>
<dbReference type="Proteomes" id="UP000284403">
    <property type="component" value="Unassembled WGS sequence"/>
</dbReference>
<evidence type="ECO:0000313" key="3">
    <source>
        <dbReference type="Proteomes" id="UP000284403"/>
    </source>
</evidence>
<dbReference type="GO" id="GO:0047372">
    <property type="term" value="F:monoacylglycerol lipase activity"/>
    <property type="evidence" value="ECO:0007669"/>
    <property type="project" value="TreeGrafter"/>
</dbReference>
<comment type="caution">
    <text evidence="2">The sequence shown here is derived from an EMBL/GenBank/DDBJ whole genome shotgun (WGS) entry which is preliminary data.</text>
</comment>
<dbReference type="PANTHER" id="PTHR10794">
    <property type="entry name" value="ABHYDROLASE DOMAIN-CONTAINING PROTEIN"/>
    <property type="match status" value="1"/>
</dbReference>
<organism evidence="2 3">
    <name type="scientific">Trypanosoma conorhini</name>
    <dbReference type="NCBI Taxonomy" id="83891"/>
    <lineage>
        <taxon>Eukaryota</taxon>
        <taxon>Discoba</taxon>
        <taxon>Euglenozoa</taxon>
        <taxon>Kinetoplastea</taxon>
        <taxon>Metakinetoplastina</taxon>
        <taxon>Trypanosomatida</taxon>
        <taxon>Trypanosomatidae</taxon>
        <taxon>Trypanosoma</taxon>
    </lineage>
</organism>
<comment type="similarity">
    <text evidence="1">Belongs to the AB hydrolase superfamily. AB hydrolase 4 family.</text>
</comment>
<gene>
    <name evidence="2" type="ORF">Tco025E_06464</name>
</gene>
<protein>
    <recommendedName>
        <fullName evidence="4">AB hydrolase-1 domain-containing protein</fullName>
    </recommendedName>
</protein>
<dbReference type="AlphaFoldDB" id="A0A422P3V3"/>
<dbReference type="GeneID" id="40320075"/>
<dbReference type="SUPFAM" id="SSF53474">
    <property type="entry name" value="alpha/beta-Hydrolases"/>
    <property type="match status" value="1"/>
</dbReference>
<evidence type="ECO:0000256" key="1">
    <source>
        <dbReference type="ARBA" id="ARBA00010884"/>
    </source>
</evidence>
<dbReference type="RefSeq" id="XP_029226554.1">
    <property type="nucleotide sequence ID" value="XM_029373341.1"/>
</dbReference>
<dbReference type="Gene3D" id="3.40.50.1820">
    <property type="entry name" value="alpha/beta hydrolase"/>
    <property type="match status" value="1"/>
</dbReference>
<dbReference type="InterPro" id="IPR050960">
    <property type="entry name" value="AB_hydrolase_4_sf"/>
</dbReference>
<reference evidence="2 3" key="1">
    <citation type="journal article" date="2018" name="BMC Genomics">
        <title>Genomic comparison of Trypanosoma conorhini and Trypanosoma rangeli to Trypanosoma cruzi strains of high and low virulence.</title>
        <authorList>
            <person name="Bradwell K.R."/>
            <person name="Koparde V.N."/>
            <person name="Matveyev A.V."/>
            <person name="Serrano M.G."/>
            <person name="Alves J.M."/>
            <person name="Parikh H."/>
            <person name="Huang B."/>
            <person name="Lee V."/>
            <person name="Espinosa-Alvarez O."/>
            <person name="Ortiz P.A."/>
            <person name="Costa-Martins A.G."/>
            <person name="Teixeira M.M."/>
            <person name="Buck G.A."/>
        </authorList>
    </citation>
    <scope>NUCLEOTIDE SEQUENCE [LARGE SCALE GENOMIC DNA]</scope>
    <source>
        <strain evidence="2 3">025E</strain>
    </source>
</reference>
<sequence>MSSVVARASFWLLHAVVHVIHVYIPRLHRVLKAIIGEEACDEAKQQIKLLGDESTTRVLFAIESMVGFRYTAPPYNGHISTVLCSLRPSKPIKYTREVVDGADGNPICLDWLLADEKRGPTNGIMIIFPGLASWSQTNYVQHYVWHAHDKGFHCCVFNTRGMGDTPLTQPRLMSAAWTGDVRWVARTALSRKAISSRLGRSAENVWGVGFSLGGVVLAKYLEEEGKSMPKAMLPFDAALIVNSPLDTLASKANMMKPKNAFYQKNLTGGLVRYAIRHIDIVKQLPGISHDGIRKDPLRFLKKVEELI</sequence>
<evidence type="ECO:0000313" key="2">
    <source>
        <dbReference type="EMBL" id="RNF12410.1"/>
    </source>
</evidence>
<dbReference type="PANTHER" id="PTHR10794:SF63">
    <property type="entry name" value="ALPHA_BETA HYDROLASE 1, ISOFORM A"/>
    <property type="match status" value="1"/>
</dbReference>
<proteinExistence type="inferred from homology"/>
<name>A0A422P3V3_9TRYP</name>
<dbReference type="OrthoDB" id="247542at2759"/>
<dbReference type="InterPro" id="IPR029058">
    <property type="entry name" value="AB_hydrolase_fold"/>
</dbReference>
<dbReference type="GO" id="GO:0034338">
    <property type="term" value="F:short-chain carboxylesterase activity"/>
    <property type="evidence" value="ECO:0007669"/>
    <property type="project" value="TreeGrafter"/>
</dbReference>
<keyword evidence="3" id="KW-1185">Reference proteome</keyword>